<dbReference type="EMBL" id="QKLU01000012">
    <property type="protein sequence ID" value="PYF68501.1"/>
    <property type="molecule type" value="Genomic_DNA"/>
</dbReference>
<protein>
    <submittedName>
        <fullName evidence="1">Uncharacterized protein</fullName>
    </submittedName>
</protein>
<organism evidence="1 2">
    <name type="scientific">Pedobacter nutrimenti</name>
    <dbReference type="NCBI Taxonomy" id="1241337"/>
    <lineage>
        <taxon>Bacteria</taxon>
        <taxon>Pseudomonadati</taxon>
        <taxon>Bacteroidota</taxon>
        <taxon>Sphingobacteriia</taxon>
        <taxon>Sphingobacteriales</taxon>
        <taxon>Sphingobacteriaceae</taxon>
        <taxon>Pedobacter</taxon>
    </lineage>
</organism>
<dbReference type="Proteomes" id="UP000248198">
    <property type="component" value="Unassembled WGS sequence"/>
</dbReference>
<proteinExistence type="predicted"/>
<sequence length="73" mass="8177">MIMKSKKYKDKTINLKTGLHPNELGSVSHWIGADDCKTIICEPANLSATYRNKVAKKMIGIVQDRIKSTDKLS</sequence>
<name>A0A318U6E6_9SPHI</name>
<evidence type="ECO:0000313" key="1">
    <source>
        <dbReference type="EMBL" id="PYF68501.1"/>
    </source>
</evidence>
<comment type="caution">
    <text evidence="1">The sequence shown here is derived from an EMBL/GenBank/DDBJ whole genome shotgun (WGS) entry which is preliminary data.</text>
</comment>
<reference evidence="1 2" key="1">
    <citation type="submission" date="2018-06" db="EMBL/GenBank/DDBJ databases">
        <title>Genomic Encyclopedia of Archaeal and Bacterial Type Strains, Phase II (KMG-II): from individual species to whole genera.</title>
        <authorList>
            <person name="Goeker M."/>
        </authorList>
    </citation>
    <scope>NUCLEOTIDE SEQUENCE [LARGE SCALE GENOMIC DNA]</scope>
    <source>
        <strain evidence="1 2">DSM 27372</strain>
    </source>
</reference>
<dbReference type="AlphaFoldDB" id="A0A318U6E6"/>
<evidence type="ECO:0000313" key="2">
    <source>
        <dbReference type="Proteomes" id="UP000248198"/>
    </source>
</evidence>
<accession>A0A318U6E6</accession>
<gene>
    <name evidence="1" type="ORF">B0O44_11288</name>
</gene>
<keyword evidence="2" id="KW-1185">Reference proteome</keyword>